<feature type="domain" description="Flavodoxin-like" evidence="1">
    <location>
        <begin position="40"/>
        <end position="196"/>
    </location>
</feature>
<dbReference type="Proteomes" id="UP000238356">
    <property type="component" value="Unassembled WGS sequence"/>
</dbReference>
<dbReference type="AlphaFoldDB" id="A0A2S6A2G1"/>
<dbReference type="Pfam" id="PF12724">
    <property type="entry name" value="Flavodoxin_5"/>
    <property type="match status" value="1"/>
</dbReference>
<proteinExistence type="predicted"/>
<evidence type="ECO:0000313" key="2">
    <source>
        <dbReference type="EMBL" id="PPJ25864.1"/>
    </source>
</evidence>
<name>A0A2S6A2G1_9NOCA</name>
<dbReference type="InterPro" id="IPR026816">
    <property type="entry name" value="Flavodoxin_dom"/>
</dbReference>
<protein>
    <submittedName>
        <fullName evidence="2">Flavodoxin</fullName>
    </submittedName>
</protein>
<organism evidence="2 3">
    <name type="scientific">Nocardia nova</name>
    <dbReference type="NCBI Taxonomy" id="37330"/>
    <lineage>
        <taxon>Bacteria</taxon>
        <taxon>Bacillati</taxon>
        <taxon>Actinomycetota</taxon>
        <taxon>Actinomycetes</taxon>
        <taxon>Mycobacteriales</taxon>
        <taxon>Nocardiaceae</taxon>
        <taxon>Nocardia</taxon>
    </lineage>
</organism>
<dbReference type="InterPro" id="IPR008254">
    <property type="entry name" value="Flavodoxin/NO_synth"/>
</dbReference>
<dbReference type="PROSITE" id="PS50902">
    <property type="entry name" value="FLAVODOXIN_LIKE"/>
    <property type="match status" value="1"/>
</dbReference>
<dbReference type="InterPro" id="IPR052200">
    <property type="entry name" value="Protoporphyrinogen_IX_DH"/>
</dbReference>
<dbReference type="GO" id="GO:0010181">
    <property type="term" value="F:FMN binding"/>
    <property type="evidence" value="ECO:0007669"/>
    <property type="project" value="InterPro"/>
</dbReference>
<dbReference type="EMBL" id="PSZD01000014">
    <property type="protein sequence ID" value="PPJ25864.1"/>
    <property type="molecule type" value="Genomic_DNA"/>
</dbReference>
<dbReference type="Gene3D" id="3.40.50.360">
    <property type="match status" value="1"/>
</dbReference>
<evidence type="ECO:0000313" key="3">
    <source>
        <dbReference type="Proteomes" id="UP000238356"/>
    </source>
</evidence>
<dbReference type="SUPFAM" id="SSF52218">
    <property type="entry name" value="Flavoproteins"/>
    <property type="match status" value="1"/>
</dbReference>
<comment type="caution">
    <text evidence="2">The sequence shown here is derived from an EMBL/GenBank/DDBJ whole genome shotgun (WGS) entry which is preliminary data.</text>
</comment>
<sequence>MDGHDRPDPASAPARREYRLPVVRPLRPVRGRCAVTSEPVLVAYGSTRGGTAEMAEWIGESLRSAGVDAEVRNAREVRSLDGYGAVVLGGALYTGRWHRHARRFARRFARQMRMRPVWLFASGPLDDSLTSGGPEKVPGVKAVERAARRVNARDYTIFGGRLQADAHGFPAAAMAKTMAGDFRDPQHVREWASGLAAELVPGPR</sequence>
<gene>
    <name evidence="2" type="ORF">C5F51_21365</name>
</gene>
<keyword evidence="3" id="KW-1185">Reference proteome</keyword>
<evidence type="ECO:0000259" key="1">
    <source>
        <dbReference type="PROSITE" id="PS50902"/>
    </source>
</evidence>
<dbReference type="PANTHER" id="PTHR38030:SF2">
    <property type="entry name" value="PROTOPORPHYRINOGEN IX DEHYDROGENASE [QUINONE]"/>
    <property type="match status" value="1"/>
</dbReference>
<dbReference type="GO" id="GO:0006783">
    <property type="term" value="P:heme biosynthetic process"/>
    <property type="evidence" value="ECO:0007669"/>
    <property type="project" value="TreeGrafter"/>
</dbReference>
<reference evidence="2 3" key="1">
    <citation type="submission" date="2018-02" db="EMBL/GenBank/DDBJ databases">
        <title>8 Nocardia nova and 1 Nocardia cyriacigeorgica strain used for evolution to TMP-SMX.</title>
        <authorList>
            <person name="Mehta H."/>
            <person name="Weng J."/>
            <person name="Shamoo Y."/>
        </authorList>
    </citation>
    <scope>NUCLEOTIDE SEQUENCE [LARGE SCALE GENOMIC DNA]</scope>
    <source>
        <strain evidence="2 3">BAA2227</strain>
    </source>
</reference>
<dbReference type="GO" id="GO:0070819">
    <property type="term" value="F:menaquinone-dependent protoporphyrinogen oxidase activity"/>
    <property type="evidence" value="ECO:0007669"/>
    <property type="project" value="TreeGrafter"/>
</dbReference>
<accession>A0A2S6A2G1</accession>
<dbReference type="PANTHER" id="PTHR38030">
    <property type="entry name" value="PROTOPORPHYRINOGEN IX DEHYDROGENASE [MENAQUINONE]"/>
    <property type="match status" value="1"/>
</dbReference>
<dbReference type="InterPro" id="IPR029039">
    <property type="entry name" value="Flavoprotein-like_sf"/>
</dbReference>